<organism evidence="1 2">
    <name type="scientific">Aphanothece sacrum FPU1</name>
    <dbReference type="NCBI Taxonomy" id="1920663"/>
    <lineage>
        <taxon>Bacteria</taxon>
        <taxon>Bacillati</taxon>
        <taxon>Cyanobacteriota</taxon>
        <taxon>Cyanophyceae</taxon>
        <taxon>Oscillatoriophycideae</taxon>
        <taxon>Chroococcales</taxon>
        <taxon>Aphanothecaceae</taxon>
        <taxon>Aphanothece</taxon>
    </lineage>
</organism>
<reference evidence="2" key="1">
    <citation type="submission" date="2017-05" db="EMBL/GenBank/DDBJ databases">
        <title>Physiological properties and genetic analysis related to exopolysaccharide production of fresh-water unicellular cyanobacterium Aphanothece sacrum, Suizenji Nori, that has been cultured as a food source in Japan.</title>
        <authorList>
            <person name="Kanesaki Y."/>
            <person name="Yoshikawa S."/>
            <person name="Ohki K."/>
        </authorList>
    </citation>
    <scope>NUCLEOTIDE SEQUENCE [LARGE SCALE GENOMIC DNA]</scope>
    <source>
        <strain evidence="2">FPU1</strain>
    </source>
</reference>
<protein>
    <recommendedName>
        <fullName evidence="3">DUF2949 domain-containing protein</fullName>
    </recommendedName>
</protein>
<dbReference type="Proteomes" id="UP000287247">
    <property type="component" value="Unassembled WGS sequence"/>
</dbReference>
<evidence type="ECO:0008006" key="3">
    <source>
        <dbReference type="Google" id="ProtNLM"/>
    </source>
</evidence>
<dbReference type="AlphaFoldDB" id="A0A401ICK7"/>
<gene>
    <name evidence="1" type="ORF">AsFPU1_0409</name>
</gene>
<sequence length="70" mass="8440">MEHHFISKEFSQFLQQELDLSRDDLAVALNNQHQPSDPIPMLLWQYGLITRGQLQRIWDWLDAQIQYQFP</sequence>
<dbReference type="RefSeq" id="WP_124976527.1">
    <property type="nucleotide sequence ID" value="NZ_BDQK01000001.1"/>
</dbReference>
<keyword evidence="2" id="KW-1185">Reference proteome</keyword>
<dbReference type="OrthoDB" id="433602at2"/>
<dbReference type="InterPro" id="IPR021336">
    <property type="entry name" value="DUF2949"/>
</dbReference>
<dbReference type="EMBL" id="BDQK01000001">
    <property type="protein sequence ID" value="GBF79017.1"/>
    <property type="molecule type" value="Genomic_DNA"/>
</dbReference>
<accession>A0A401ICK7</accession>
<evidence type="ECO:0000313" key="1">
    <source>
        <dbReference type="EMBL" id="GBF79017.1"/>
    </source>
</evidence>
<name>A0A401ICK7_APHSA</name>
<proteinExistence type="predicted"/>
<evidence type="ECO:0000313" key="2">
    <source>
        <dbReference type="Proteomes" id="UP000287247"/>
    </source>
</evidence>
<dbReference type="Pfam" id="PF11165">
    <property type="entry name" value="DUF2949"/>
    <property type="match status" value="1"/>
</dbReference>
<comment type="caution">
    <text evidence="1">The sequence shown here is derived from an EMBL/GenBank/DDBJ whole genome shotgun (WGS) entry which is preliminary data.</text>
</comment>